<dbReference type="InterPro" id="IPR028978">
    <property type="entry name" value="Chorismate_lyase_/UTRA_dom_sf"/>
</dbReference>
<feature type="chain" id="PRO_5047145408" description="Chorismate lyase" evidence="1">
    <location>
        <begin position="18"/>
        <end position="211"/>
    </location>
</feature>
<evidence type="ECO:0000256" key="1">
    <source>
        <dbReference type="SAM" id="SignalP"/>
    </source>
</evidence>
<evidence type="ECO:0000313" key="2">
    <source>
        <dbReference type="EMBL" id="MFC3173842.1"/>
    </source>
</evidence>
<name>A0ABV7IPF7_9SPHN</name>
<proteinExistence type="predicted"/>
<gene>
    <name evidence="2" type="ORF">ACFOD9_06215</name>
</gene>
<dbReference type="EMBL" id="JBHRTQ010000007">
    <property type="protein sequence ID" value="MFC3173842.1"/>
    <property type="molecule type" value="Genomic_DNA"/>
</dbReference>
<keyword evidence="3" id="KW-1185">Reference proteome</keyword>
<dbReference type="Proteomes" id="UP001595604">
    <property type="component" value="Unassembled WGS sequence"/>
</dbReference>
<accession>A0ABV7IPF7</accession>
<dbReference type="SUPFAM" id="SSF64288">
    <property type="entry name" value="Chorismate lyase-like"/>
    <property type="match status" value="1"/>
</dbReference>
<organism evidence="2 3">
    <name type="scientific">Novosphingobium bradum</name>
    <dbReference type="NCBI Taxonomy" id="1737444"/>
    <lineage>
        <taxon>Bacteria</taxon>
        <taxon>Pseudomonadati</taxon>
        <taxon>Pseudomonadota</taxon>
        <taxon>Alphaproteobacteria</taxon>
        <taxon>Sphingomonadales</taxon>
        <taxon>Sphingomonadaceae</taxon>
        <taxon>Novosphingobium</taxon>
    </lineage>
</organism>
<protein>
    <recommendedName>
        <fullName evidence="4">Chorismate lyase</fullName>
    </recommendedName>
</protein>
<sequence>MSRAALPAGAFAMLALATPPLVGCAPVPPAPARSSSRSPAPEADAALAEFEVVLAANPSATAALEQWCARRGIAPEAEVRATMITAGADRDEAAALASAARLALGLGADEPLGFRHVRLDCGGVVLSEAYNWYAPARLTPDMTRALATSRIPFGKVAAPLRYRRELIESRRGSAGECPPGVILSHRALLRLPDGHPLSLLVECYTGANLGG</sequence>
<evidence type="ECO:0008006" key="4">
    <source>
        <dbReference type="Google" id="ProtNLM"/>
    </source>
</evidence>
<comment type="caution">
    <text evidence="2">The sequence shown here is derived from an EMBL/GenBank/DDBJ whole genome shotgun (WGS) entry which is preliminary data.</text>
</comment>
<feature type="signal peptide" evidence="1">
    <location>
        <begin position="1"/>
        <end position="17"/>
    </location>
</feature>
<keyword evidence="1" id="KW-0732">Signal</keyword>
<reference evidence="3" key="1">
    <citation type="journal article" date="2019" name="Int. J. Syst. Evol. Microbiol.">
        <title>The Global Catalogue of Microorganisms (GCM) 10K type strain sequencing project: providing services to taxonomists for standard genome sequencing and annotation.</title>
        <authorList>
            <consortium name="The Broad Institute Genomics Platform"/>
            <consortium name="The Broad Institute Genome Sequencing Center for Infectious Disease"/>
            <person name="Wu L."/>
            <person name="Ma J."/>
        </authorList>
    </citation>
    <scope>NUCLEOTIDE SEQUENCE [LARGE SCALE GENOMIC DNA]</scope>
    <source>
        <strain evidence="3">KCTC 42984</strain>
    </source>
</reference>
<dbReference type="Gene3D" id="3.40.1410.10">
    <property type="entry name" value="Chorismate lyase-like"/>
    <property type="match status" value="1"/>
</dbReference>
<dbReference type="RefSeq" id="WP_379509226.1">
    <property type="nucleotide sequence ID" value="NZ_JBHRTQ010000007.1"/>
</dbReference>
<evidence type="ECO:0000313" key="3">
    <source>
        <dbReference type="Proteomes" id="UP001595604"/>
    </source>
</evidence>